<dbReference type="Proteomes" id="UP000238937">
    <property type="component" value="Unassembled WGS sequence"/>
</dbReference>
<evidence type="ECO:0000313" key="1">
    <source>
        <dbReference type="EMBL" id="PSB59004.1"/>
    </source>
</evidence>
<accession>A0A2T1GMC3</accession>
<gene>
    <name evidence="1" type="ORF">C7B77_02590</name>
</gene>
<organism evidence="1 2">
    <name type="scientific">Chamaesiphon polymorphus CCALA 037</name>
    <dbReference type="NCBI Taxonomy" id="2107692"/>
    <lineage>
        <taxon>Bacteria</taxon>
        <taxon>Bacillati</taxon>
        <taxon>Cyanobacteriota</taxon>
        <taxon>Cyanophyceae</taxon>
        <taxon>Gomontiellales</taxon>
        <taxon>Chamaesiphonaceae</taxon>
        <taxon>Chamaesiphon</taxon>
    </lineage>
</organism>
<dbReference type="AlphaFoldDB" id="A0A2T1GMC3"/>
<comment type="caution">
    <text evidence="1">The sequence shown here is derived from an EMBL/GenBank/DDBJ whole genome shotgun (WGS) entry which is preliminary data.</text>
</comment>
<keyword evidence="2" id="KW-1185">Reference proteome</keyword>
<name>A0A2T1GMC3_9CYAN</name>
<protein>
    <submittedName>
        <fullName evidence="1">Uncharacterized protein</fullName>
    </submittedName>
</protein>
<reference evidence="1 2" key="1">
    <citation type="submission" date="2018-03" db="EMBL/GenBank/DDBJ databases">
        <title>The ancient ancestry and fast evolution of plastids.</title>
        <authorList>
            <person name="Moore K.R."/>
            <person name="Magnabosco C."/>
            <person name="Momper L."/>
            <person name="Gold D.A."/>
            <person name="Bosak T."/>
            <person name="Fournier G.P."/>
        </authorList>
    </citation>
    <scope>NUCLEOTIDE SEQUENCE [LARGE SCALE GENOMIC DNA]</scope>
    <source>
        <strain evidence="1 2">CCALA 037</strain>
    </source>
</reference>
<dbReference type="EMBL" id="PVWO01000017">
    <property type="protein sequence ID" value="PSB59004.1"/>
    <property type="molecule type" value="Genomic_DNA"/>
</dbReference>
<sequence>MTPNHSPAAYKLEREIALLPVEDKLWLQAQIDKQIKSAALPQVDLNPAAEDWSDEDWTDEDWTKLSLQGLSRAYGDDEPDYELVETKEFQA</sequence>
<proteinExistence type="predicted"/>
<evidence type="ECO:0000313" key="2">
    <source>
        <dbReference type="Proteomes" id="UP000238937"/>
    </source>
</evidence>